<name>A0A1I8GG99_9PLAT</name>
<evidence type="ECO:0000313" key="2">
    <source>
        <dbReference type="Proteomes" id="UP000095280"/>
    </source>
</evidence>
<dbReference type="InterPro" id="IPR019141">
    <property type="entry name" value="DUF2045"/>
</dbReference>
<dbReference type="PANTHER" id="PTHR21477:SF13">
    <property type="entry name" value="KIAA0930"/>
    <property type="match status" value="1"/>
</dbReference>
<protein>
    <submittedName>
        <fullName evidence="3">DUF2045 domain containing protein</fullName>
    </submittedName>
</protein>
<dbReference type="Pfam" id="PF09741">
    <property type="entry name" value="DUF2045"/>
    <property type="match status" value="1"/>
</dbReference>
<feature type="region of interest" description="Disordered" evidence="1">
    <location>
        <begin position="308"/>
        <end position="401"/>
    </location>
</feature>
<feature type="compositionally biased region" description="Low complexity" evidence="1">
    <location>
        <begin position="379"/>
        <end position="401"/>
    </location>
</feature>
<reference evidence="3" key="1">
    <citation type="submission" date="2016-11" db="UniProtKB">
        <authorList>
            <consortium name="WormBaseParasite"/>
        </authorList>
    </citation>
    <scope>IDENTIFICATION</scope>
</reference>
<dbReference type="WBParaSite" id="maker-uti_cns_0001802-snap-gene-0.5-mRNA-1">
    <property type="protein sequence ID" value="maker-uti_cns_0001802-snap-gene-0.5-mRNA-1"/>
    <property type="gene ID" value="maker-uti_cns_0001802-snap-gene-0.5"/>
</dbReference>
<evidence type="ECO:0000256" key="1">
    <source>
        <dbReference type="SAM" id="MobiDB-lite"/>
    </source>
</evidence>
<dbReference type="PANTHER" id="PTHR21477">
    <property type="entry name" value="ZGC:172139"/>
    <property type="match status" value="1"/>
</dbReference>
<dbReference type="AlphaFoldDB" id="A0A1I8GG99"/>
<feature type="region of interest" description="Disordered" evidence="1">
    <location>
        <begin position="1"/>
        <end position="23"/>
    </location>
</feature>
<dbReference type="Proteomes" id="UP000095280">
    <property type="component" value="Unplaced"/>
</dbReference>
<evidence type="ECO:0000313" key="3">
    <source>
        <dbReference type="WBParaSite" id="maker-uti_cns_0001802-snap-gene-0.5-mRNA-1"/>
    </source>
</evidence>
<organism evidence="2 3">
    <name type="scientific">Macrostomum lignano</name>
    <dbReference type="NCBI Taxonomy" id="282301"/>
    <lineage>
        <taxon>Eukaryota</taxon>
        <taxon>Metazoa</taxon>
        <taxon>Spiralia</taxon>
        <taxon>Lophotrochozoa</taxon>
        <taxon>Platyhelminthes</taxon>
        <taxon>Rhabditophora</taxon>
        <taxon>Macrostomorpha</taxon>
        <taxon>Macrostomida</taxon>
        <taxon>Macrostomidae</taxon>
        <taxon>Macrostomum</taxon>
    </lineage>
</organism>
<accession>A0A1I8GG99</accession>
<sequence length="401" mass="44324">PSPTPPPQDGESSSSAAVGSQLTRSSSLQLILSSISAERGKSNGNGPDGRSRFWTNLLIAHFLEEDERSVNGGGSAPANGDLKDDLVFYVRRRKDSREGDNERSIEVHRKWQHNYRQILSDQLIDVEESVYLNLIMQHFSYTVTCAVCTRTGAKQLQILKRFSTQVFASPSRHCMDGKASREEITYPDIVFSIHNYDDLFTDCVVHDSELICVELVARDRLGEFQGVLFLGSVRYEAILDVYQAKSASSFSAYQPSTWFRAPRRVEFLRMRGPRGKGRAEVAVSRAEAAPPTPESELATTLATQNYHQQQLDYPSDEVEAGPRRTRRFSGTNRQQQQQQPHQQFRGSGKPPSRVGSAASLRSWGLSGLMKKSRSDSENVVDATTASSTSAAATVGAVASNA</sequence>
<keyword evidence="2" id="KW-1185">Reference proteome</keyword>
<feature type="compositionally biased region" description="Low complexity" evidence="1">
    <location>
        <begin position="334"/>
        <end position="343"/>
    </location>
</feature>
<proteinExistence type="predicted"/>